<evidence type="ECO:0000259" key="15">
    <source>
        <dbReference type="Pfam" id="PF19530"/>
    </source>
</evidence>
<feature type="transmembrane region" description="Helical" evidence="13">
    <location>
        <begin position="393"/>
        <end position="415"/>
    </location>
</feature>
<evidence type="ECO:0000256" key="12">
    <source>
        <dbReference type="ARBA" id="ARBA00023136"/>
    </source>
</evidence>
<evidence type="ECO:0000256" key="9">
    <source>
        <dbReference type="ARBA" id="ARBA00022989"/>
    </source>
</evidence>
<dbReference type="Pfam" id="PF00361">
    <property type="entry name" value="Proton_antipo_M"/>
    <property type="match status" value="1"/>
</dbReference>
<feature type="transmembrane region" description="Helical" evidence="13">
    <location>
        <begin position="99"/>
        <end position="119"/>
    </location>
</feature>
<keyword evidence="4 13" id="KW-0812">Transmembrane</keyword>
<dbReference type="InterPro" id="IPR045693">
    <property type="entry name" value="Ndh2_N"/>
</dbReference>
<dbReference type="Pfam" id="PF19530">
    <property type="entry name" value="Ndh2_N"/>
    <property type="match status" value="1"/>
</dbReference>
<feature type="transmembrane region" description="Helical" evidence="13">
    <location>
        <begin position="348"/>
        <end position="372"/>
    </location>
</feature>
<organism evidence="16">
    <name type="scientific">Argentina stenophylla var. emergens</name>
    <dbReference type="NCBI Taxonomy" id="3121472"/>
    <lineage>
        <taxon>Eukaryota</taxon>
        <taxon>Viridiplantae</taxon>
        <taxon>Streptophyta</taxon>
        <taxon>Embryophyta</taxon>
        <taxon>Tracheophyta</taxon>
        <taxon>Spermatophyta</taxon>
        <taxon>Magnoliopsida</taxon>
        <taxon>eudicotyledons</taxon>
        <taxon>Gunneridae</taxon>
        <taxon>Pentapetalae</taxon>
        <taxon>rosids</taxon>
        <taxon>fabids</taxon>
        <taxon>Rosales</taxon>
        <taxon>Rosaceae</taxon>
        <taxon>Rosoideae</taxon>
        <taxon>Potentilleae</taxon>
        <taxon>Potentilleae incertae sedis</taxon>
        <taxon>Potentilla</taxon>
    </lineage>
</organism>
<dbReference type="InterPro" id="IPR001750">
    <property type="entry name" value="ND/Mrp_TM"/>
</dbReference>
<dbReference type="GO" id="GO:0019684">
    <property type="term" value="P:photosynthesis, light reaction"/>
    <property type="evidence" value="ECO:0007669"/>
    <property type="project" value="UniProtKB-UniRule"/>
</dbReference>
<dbReference type="GO" id="GO:0008137">
    <property type="term" value="F:NADH dehydrogenase (ubiquinone) activity"/>
    <property type="evidence" value="ECO:0007669"/>
    <property type="project" value="InterPro"/>
</dbReference>
<keyword evidence="12 13" id="KW-0472">Membrane</keyword>
<feature type="transmembrane region" description="Helical" evidence="13">
    <location>
        <begin position="22"/>
        <end position="47"/>
    </location>
</feature>
<evidence type="ECO:0000259" key="14">
    <source>
        <dbReference type="Pfam" id="PF00361"/>
    </source>
</evidence>
<keyword evidence="9 13" id="KW-1133">Transmembrane helix</keyword>
<comment type="function">
    <text evidence="13">NDH shuttles electrons from NAD(P)H:plastoquinone, via FMN and iron-sulfur (Fe-S) centers, to quinones in the photosynthetic chain and possibly in a chloroplast respiratory chain. The immediate electron acceptor for the enzyme in this species is believed to be plastoquinone. Couples the redox reaction to proton translocation, and thus conserves the redox energy in a proton gradient.</text>
</comment>
<keyword evidence="5 13" id="KW-0874">Quinone</keyword>
<reference evidence="16" key="2">
    <citation type="journal article" date="2024" name="Front. Plant Sci.">
        <title>Comparative chloroplast genomes of Argentina species: genome evolution and phylogenomic implications.</title>
        <authorList>
            <person name="Li Q.Q."/>
            <person name="Zhang Z.P."/>
            <person name="Aogan"/>
            <person name="Wen J."/>
        </authorList>
    </citation>
    <scope>NUCLEOTIDE SEQUENCE</scope>
</reference>
<comment type="similarity">
    <text evidence="13">Belongs to the complex I subunit 2 family.</text>
</comment>
<keyword evidence="7 13" id="KW-0618">Plastoquinone</keyword>
<dbReference type="GO" id="GO:0016655">
    <property type="term" value="F:oxidoreductase activity, acting on NAD(P)H, quinone or similar compound as acceptor"/>
    <property type="evidence" value="ECO:0007669"/>
    <property type="project" value="UniProtKB-UniRule"/>
</dbReference>
<evidence type="ECO:0000313" key="16">
    <source>
        <dbReference type="EMBL" id="XBA95105.1"/>
    </source>
</evidence>
<geneLocation type="chloroplast" evidence="16"/>
<evidence type="ECO:0000256" key="4">
    <source>
        <dbReference type="ARBA" id="ARBA00022692"/>
    </source>
</evidence>
<feature type="domain" description="NAD(P)H-quinone oxidoreductase subunit 2 N-terminal" evidence="15">
    <location>
        <begin position="18"/>
        <end position="117"/>
    </location>
</feature>
<feature type="domain" description="NADH:quinone oxidoreductase/Mrp antiporter transmembrane" evidence="14">
    <location>
        <begin position="146"/>
        <end position="442"/>
    </location>
</feature>
<evidence type="ECO:0000256" key="5">
    <source>
        <dbReference type="ARBA" id="ARBA00022719"/>
    </source>
</evidence>
<gene>
    <name evidence="13 16" type="primary">ndhB</name>
</gene>
<feature type="transmembrane region" description="Helical" evidence="13">
    <location>
        <begin position="223"/>
        <end position="244"/>
    </location>
</feature>
<evidence type="ECO:0000256" key="7">
    <source>
        <dbReference type="ARBA" id="ARBA00022957"/>
    </source>
</evidence>
<keyword evidence="8 13" id="KW-1278">Translocase</keyword>
<sequence length="510" mass="56536">MIWHVQNENFILDSTRIFMKAFHLLLFDGSFIFPECILIFGLILLLMIDSTSDQKDIPWLYFISSTSLVMSITALLFRWREEPTISFSGNFQTNNFNEIFQFLILLCSTLCIPLSVEYIECTEMAITEFLLFVLTATLGGMFLCGANDLITIFVALECFSLCSYLLSGYTKKDVRSNEATTKYLLMGGASSSILVHGFSWLYGSSGGEIELQEIVNGLINTQMYNSPGISIALIFITVGIGFKLSLAPSHQWTPDVYEGSPTPVVAFLSVTSKVAASASATRIFDIPFYFSSSEWHLLLEILAILSMILGNLIAITQTSMKRMLAYSSIGQIGYVIIGIIVGDSNGGYASMITYMLFYISMNLGTFACIVSFGLRTGTDNIRDYAGLYTKDPFLALSLALCLLSLGGLPPLAGFFGKLNLFWCGWQAGLYFLVSIGLLTSVVSIYYYLKIIKLLMTGRNQEITPHVRNYRRSPLRSNNSIELSMIVCVIASTIPGISMNPIIEIAQDTLF</sequence>
<dbReference type="EC" id="7.1.1.-" evidence="13"/>
<evidence type="ECO:0000256" key="6">
    <source>
        <dbReference type="ARBA" id="ARBA00022857"/>
    </source>
</evidence>
<reference evidence="16" key="1">
    <citation type="submission" date="2023-11" db="EMBL/GenBank/DDBJ databases">
        <authorList>
            <person name="Li Q.Q."/>
        </authorList>
    </citation>
    <scope>NUCLEOTIDE SEQUENCE</scope>
</reference>
<dbReference type="GO" id="GO:0048038">
    <property type="term" value="F:quinone binding"/>
    <property type="evidence" value="ECO:0007669"/>
    <property type="project" value="UniProtKB-KW"/>
</dbReference>
<dbReference type="HAMAP" id="MF_00445">
    <property type="entry name" value="NDH1_NuoN_1"/>
    <property type="match status" value="1"/>
</dbReference>
<dbReference type="PANTHER" id="PTHR22773">
    <property type="entry name" value="NADH DEHYDROGENASE"/>
    <property type="match status" value="1"/>
</dbReference>
<dbReference type="GO" id="GO:0042773">
    <property type="term" value="P:ATP synthesis coupled electron transport"/>
    <property type="evidence" value="ECO:0007669"/>
    <property type="project" value="InterPro"/>
</dbReference>
<comment type="catalytic activity">
    <reaction evidence="13">
        <text>a plastoquinone + NADPH + (n+1) H(+)(in) = a plastoquinol + NADP(+) + n H(+)(out)</text>
        <dbReference type="Rhea" id="RHEA:42612"/>
        <dbReference type="Rhea" id="RHEA-COMP:9561"/>
        <dbReference type="Rhea" id="RHEA-COMP:9562"/>
        <dbReference type="ChEBI" id="CHEBI:15378"/>
        <dbReference type="ChEBI" id="CHEBI:17757"/>
        <dbReference type="ChEBI" id="CHEBI:57783"/>
        <dbReference type="ChEBI" id="CHEBI:58349"/>
        <dbReference type="ChEBI" id="CHEBI:62192"/>
    </reaction>
</comment>
<dbReference type="NCBIfam" id="TIGR01770">
    <property type="entry name" value="NDH_I_N"/>
    <property type="match status" value="1"/>
</dbReference>
<evidence type="ECO:0000256" key="1">
    <source>
        <dbReference type="ARBA" id="ARBA00004141"/>
    </source>
</evidence>
<feature type="transmembrane region" description="Helical" evidence="13">
    <location>
        <begin position="59"/>
        <end position="79"/>
    </location>
</feature>
<dbReference type="NCBIfam" id="NF002701">
    <property type="entry name" value="PRK02504.1"/>
    <property type="match status" value="1"/>
</dbReference>
<accession>A0AAU7B8G6</accession>
<evidence type="ECO:0000256" key="8">
    <source>
        <dbReference type="ARBA" id="ARBA00022967"/>
    </source>
</evidence>
<feature type="transmembrane region" description="Helical" evidence="13">
    <location>
        <begin position="296"/>
        <end position="316"/>
    </location>
</feature>
<feature type="transmembrane region" description="Helical" evidence="13">
    <location>
        <begin position="323"/>
        <end position="342"/>
    </location>
</feature>
<evidence type="ECO:0000256" key="2">
    <source>
        <dbReference type="ARBA" id="ARBA00022448"/>
    </source>
</evidence>
<keyword evidence="11 13" id="KW-0793">Thylakoid</keyword>
<comment type="subunit">
    <text evidence="13">NDH is composed of at least 16 different subunits, 5 of which are encoded in the nucleus.</text>
</comment>
<feature type="transmembrane region" description="Helical" evidence="13">
    <location>
        <begin position="427"/>
        <end position="448"/>
    </location>
</feature>
<comment type="subcellular location">
    <subcellularLocation>
        <location evidence="1">Membrane</location>
        <topology evidence="1">Multi-pass membrane protein</topology>
    </subcellularLocation>
    <subcellularLocation>
        <location evidence="13">Plastid</location>
        <location evidence="13">Chloroplast thylakoid membrane</location>
        <topology evidence="13">Multi-pass membrane protein</topology>
    </subcellularLocation>
</comment>
<dbReference type="EMBL" id="OR863706">
    <property type="protein sequence ID" value="XBA95105.1"/>
    <property type="molecule type" value="Genomic_DNA"/>
</dbReference>
<name>A0AAU7B8G6_9ROSA</name>
<feature type="transmembrane region" description="Helical" evidence="13">
    <location>
        <begin position="126"/>
        <end position="143"/>
    </location>
</feature>
<keyword evidence="3 16" id="KW-0150">Chloroplast</keyword>
<comment type="catalytic activity">
    <reaction evidence="13">
        <text>a plastoquinone + NADH + (n+1) H(+)(in) = a plastoquinol + NAD(+) + n H(+)(out)</text>
        <dbReference type="Rhea" id="RHEA:42608"/>
        <dbReference type="Rhea" id="RHEA-COMP:9561"/>
        <dbReference type="Rhea" id="RHEA-COMP:9562"/>
        <dbReference type="ChEBI" id="CHEBI:15378"/>
        <dbReference type="ChEBI" id="CHEBI:17757"/>
        <dbReference type="ChEBI" id="CHEBI:57540"/>
        <dbReference type="ChEBI" id="CHEBI:57945"/>
        <dbReference type="ChEBI" id="CHEBI:62192"/>
    </reaction>
</comment>
<keyword evidence="6 13" id="KW-0521">NADP</keyword>
<evidence type="ECO:0000256" key="3">
    <source>
        <dbReference type="ARBA" id="ARBA00022528"/>
    </source>
</evidence>
<keyword evidence="2 13" id="KW-0813">Transport</keyword>
<keyword evidence="10 13" id="KW-0520">NAD</keyword>
<evidence type="ECO:0000256" key="10">
    <source>
        <dbReference type="ARBA" id="ARBA00023027"/>
    </source>
</evidence>
<dbReference type="GO" id="GO:0009535">
    <property type="term" value="C:chloroplast thylakoid membrane"/>
    <property type="evidence" value="ECO:0007669"/>
    <property type="project" value="UniProtKB-SubCell"/>
</dbReference>
<keyword evidence="16" id="KW-0934">Plastid</keyword>
<feature type="transmembrane region" description="Helical" evidence="13">
    <location>
        <begin position="480"/>
        <end position="502"/>
    </location>
</feature>
<proteinExistence type="inferred from homology"/>
<dbReference type="AlphaFoldDB" id="A0AAU7B8G6"/>
<dbReference type="EMBL" id="OR863706">
    <property type="protein sequence ID" value="XBA95120.1"/>
    <property type="molecule type" value="Genomic_DNA"/>
</dbReference>
<evidence type="ECO:0000256" key="13">
    <source>
        <dbReference type="HAMAP-Rule" id="MF_00445"/>
    </source>
</evidence>
<evidence type="ECO:0000256" key="11">
    <source>
        <dbReference type="ARBA" id="ARBA00023078"/>
    </source>
</evidence>
<protein>
    <recommendedName>
        <fullName evidence="13">NAD(P)H-quinone oxidoreductase subunit 2, chloroplastic</fullName>
        <ecNumber evidence="13">7.1.1.-</ecNumber>
    </recommendedName>
    <alternativeName>
        <fullName evidence="13">NAD(P)H dehydrogenase, subunit 2</fullName>
    </alternativeName>
    <alternativeName>
        <fullName evidence="13">NADH-plastoquinone oxidoreductase subunit 2</fullName>
    </alternativeName>
</protein>
<dbReference type="InterPro" id="IPR010096">
    <property type="entry name" value="NADH-Q_OxRdtase_suN/2"/>
</dbReference>